<evidence type="ECO:0000256" key="7">
    <source>
        <dbReference type="ARBA" id="ARBA00022842"/>
    </source>
</evidence>
<dbReference type="PANTHER" id="PTHR46173:SF1">
    <property type="entry name" value="CCA TRNA NUCLEOTIDYLTRANSFERASE 1, MITOCHONDRIAL"/>
    <property type="match status" value="1"/>
</dbReference>
<dbReference type="RefSeq" id="WP_244643230.1">
    <property type="nucleotide sequence ID" value="NZ_BNCG01000018.1"/>
</dbReference>
<dbReference type="CDD" id="cd05398">
    <property type="entry name" value="NT_ClassII-CCAase"/>
    <property type="match status" value="1"/>
</dbReference>
<dbReference type="SUPFAM" id="SSF81301">
    <property type="entry name" value="Nucleotidyltransferase"/>
    <property type="match status" value="1"/>
</dbReference>
<evidence type="ECO:0000256" key="8">
    <source>
        <dbReference type="RuleBase" id="RU003953"/>
    </source>
</evidence>
<keyword evidence="3" id="KW-0819">tRNA processing</keyword>
<accession>A0ABV7UFC9</accession>
<keyword evidence="12" id="KW-1185">Reference proteome</keyword>
<dbReference type="InterPro" id="IPR043519">
    <property type="entry name" value="NT_sf"/>
</dbReference>
<keyword evidence="5" id="KW-0479">Metal-binding</keyword>
<evidence type="ECO:0000256" key="6">
    <source>
        <dbReference type="ARBA" id="ARBA00022741"/>
    </source>
</evidence>
<evidence type="ECO:0000259" key="10">
    <source>
        <dbReference type="Pfam" id="PF12627"/>
    </source>
</evidence>
<dbReference type="Pfam" id="PF12627">
    <property type="entry name" value="PolyA_pol_RNAbd"/>
    <property type="match status" value="1"/>
</dbReference>
<dbReference type="Gene3D" id="3.30.460.10">
    <property type="entry name" value="Beta Polymerase, domain 2"/>
    <property type="match status" value="1"/>
</dbReference>
<dbReference type="Proteomes" id="UP001595704">
    <property type="component" value="Unassembled WGS sequence"/>
</dbReference>
<keyword evidence="2 8" id="KW-0808">Transferase</keyword>
<sequence length="428" mass="44954">MTSATLTPGQGDALQALLQRPRVARLFAALDGNGEELRIVGGAVRDALLGLPVTEIDLAATSTPEQTTARARRAGLKSVPTGVDHGTVTVIVDREPFEITTLREDVETDGRRAQVRFGRDFDADALRRDFTINAMSLDGQGRLHDPAGGLTDLGDPAGGRGPRVRFIGDATTRIREDYLRTLRFFRFHARFGQDAPDPDGFAAAIACRDGLDQLSRERVRAELLKLLAAPGAAEAITLMSGASLLHRVSGIVAEPGRLERLVVREDRHGAAADALLRLAAAAVRVAEDARALQERLRLSGAEAMRLGNLARAQERLHGARRLSLAAARAMAAELGGEALTDAVALVDGAPWFQAGDNARDYVAALAAGAAAPVFPLRGADLLALGVTPGPAVGAMMAALRTHWLDAGCPEGAAARAGLLAHATDMAAG</sequence>
<name>A0ABV7UFC9_9HYPH</name>
<comment type="caution">
    <text evidence="11">The sequence shown here is derived from an EMBL/GenBank/DDBJ whole genome shotgun (WGS) entry which is preliminary data.</text>
</comment>
<evidence type="ECO:0000256" key="2">
    <source>
        <dbReference type="ARBA" id="ARBA00022679"/>
    </source>
</evidence>
<dbReference type="EMBL" id="JBHRYC010000037">
    <property type="protein sequence ID" value="MFC3637384.1"/>
    <property type="molecule type" value="Genomic_DNA"/>
</dbReference>
<dbReference type="Gene3D" id="1.10.3090.10">
    <property type="entry name" value="cca-adding enzyme, domain 2"/>
    <property type="match status" value="1"/>
</dbReference>
<organism evidence="11 12">
    <name type="scientific">Camelimonas fluminis</name>
    <dbReference type="NCBI Taxonomy" id="1576911"/>
    <lineage>
        <taxon>Bacteria</taxon>
        <taxon>Pseudomonadati</taxon>
        <taxon>Pseudomonadota</taxon>
        <taxon>Alphaproteobacteria</taxon>
        <taxon>Hyphomicrobiales</taxon>
        <taxon>Chelatococcaceae</taxon>
        <taxon>Camelimonas</taxon>
    </lineage>
</organism>
<evidence type="ECO:0000256" key="3">
    <source>
        <dbReference type="ARBA" id="ARBA00022694"/>
    </source>
</evidence>
<evidence type="ECO:0000256" key="1">
    <source>
        <dbReference type="ARBA" id="ARBA00001946"/>
    </source>
</evidence>
<keyword evidence="6" id="KW-0547">Nucleotide-binding</keyword>
<dbReference type="PANTHER" id="PTHR46173">
    <property type="entry name" value="CCA TRNA NUCLEOTIDYLTRANSFERASE 1, MITOCHONDRIAL"/>
    <property type="match status" value="1"/>
</dbReference>
<protein>
    <submittedName>
        <fullName evidence="11">CCA tRNA nucleotidyltransferase</fullName>
    </submittedName>
</protein>
<feature type="domain" description="Poly A polymerase head" evidence="9">
    <location>
        <begin position="37"/>
        <end position="154"/>
    </location>
</feature>
<dbReference type="InterPro" id="IPR032828">
    <property type="entry name" value="PolyA_RNA-bd"/>
</dbReference>
<dbReference type="Pfam" id="PF01743">
    <property type="entry name" value="PolyA_pol"/>
    <property type="match status" value="1"/>
</dbReference>
<comment type="cofactor">
    <cofactor evidence="1">
        <name>Mg(2+)</name>
        <dbReference type="ChEBI" id="CHEBI:18420"/>
    </cofactor>
</comment>
<comment type="similarity">
    <text evidence="8">Belongs to the tRNA nucleotidyltransferase/poly(A) polymerase family.</text>
</comment>
<evidence type="ECO:0000313" key="11">
    <source>
        <dbReference type="EMBL" id="MFC3637384.1"/>
    </source>
</evidence>
<evidence type="ECO:0000259" key="9">
    <source>
        <dbReference type="Pfam" id="PF01743"/>
    </source>
</evidence>
<keyword evidence="4" id="KW-0548">Nucleotidyltransferase</keyword>
<reference evidence="12" key="1">
    <citation type="journal article" date="2019" name="Int. J. Syst. Evol. Microbiol.">
        <title>The Global Catalogue of Microorganisms (GCM) 10K type strain sequencing project: providing services to taxonomists for standard genome sequencing and annotation.</title>
        <authorList>
            <consortium name="The Broad Institute Genomics Platform"/>
            <consortium name="The Broad Institute Genome Sequencing Center for Infectious Disease"/>
            <person name="Wu L."/>
            <person name="Ma J."/>
        </authorList>
    </citation>
    <scope>NUCLEOTIDE SEQUENCE [LARGE SCALE GENOMIC DNA]</scope>
    <source>
        <strain evidence="12">KCTC 42282</strain>
    </source>
</reference>
<dbReference type="InterPro" id="IPR050264">
    <property type="entry name" value="Bact_CCA-adding_enz_type3_sf"/>
</dbReference>
<keyword evidence="8" id="KW-0694">RNA-binding</keyword>
<keyword evidence="7" id="KW-0460">Magnesium</keyword>
<proteinExistence type="inferred from homology"/>
<dbReference type="InterPro" id="IPR002646">
    <property type="entry name" value="PolA_pol_head_dom"/>
</dbReference>
<feature type="domain" description="tRNA nucleotidyltransferase/poly(A) polymerase RNA and SrmB- binding" evidence="10">
    <location>
        <begin position="197"/>
        <end position="247"/>
    </location>
</feature>
<gene>
    <name evidence="11" type="ORF">ACFONL_08295</name>
</gene>
<evidence type="ECO:0000313" key="12">
    <source>
        <dbReference type="Proteomes" id="UP001595704"/>
    </source>
</evidence>
<evidence type="ECO:0000256" key="5">
    <source>
        <dbReference type="ARBA" id="ARBA00022723"/>
    </source>
</evidence>
<dbReference type="SUPFAM" id="SSF81891">
    <property type="entry name" value="Poly A polymerase C-terminal region-like"/>
    <property type="match status" value="1"/>
</dbReference>
<evidence type="ECO:0000256" key="4">
    <source>
        <dbReference type="ARBA" id="ARBA00022695"/>
    </source>
</evidence>